<dbReference type="SUPFAM" id="SSF48452">
    <property type="entry name" value="TPR-like"/>
    <property type="match status" value="1"/>
</dbReference>
<comment type="caution">
    <text evidence="2">The sequence shown here is derived from an EMBL/GenBank/DDBJ whole genome shotgun (WGS) entry which is preliminary data.</text>
</comment>
<keyword evidence="3" id="KW-1185">Reference proteome</keyword>
<reference evidence="2 3" key="1">
    <citation type="submission" date="2022-06" db="EMBL/GenBank/DDBJ databases">
        <title>Sequencing the genomes of 1000 actinobacteria strains.</title>
        <authorList>
            <person name="Klenk H.-P."/>
        </authorList>
    </citation>
    <scope>NUCLEOTIDE SEQUENCE [LARGE SCALE GENOMIC DNA]</scope>
    <source>
        <strain evidence="2 3">DSM 41656</strain>
    </source>
</reference>
<sequence length="412" mass="43683">MARWRLARAKADLESAERCVRDRRWTQAQETGRKATAAFADLRGPGAAGTLRGRLAVAAALSGQHRWEEAAHELHLAVDAVDPAVHGTLFVVTLRSRLAQALRVTGRLEQAEAEARLALSYPDTPPGRHQVAARDTLALVLGDLGRHREAAELCAVTAAEHVRLAGAGSAAFALKARANRISLLAYVGQHDEVAAEAEAVRAAASALGEPAASQIRLAAALAWATSLSLQGRFQDAEALLRPELAEAGRGLDEEFAVMAQLNLARASGGLGKAEEAWQAVAAAQAVADRMHTVPTGIATALAYARASALLALDRVADADREVRRCLELCESHLSPVHHRTLEARTLLGIVLARRGDREEGAIRLQAALDVWLVHFGDHHHGTASARQALAGVFTGGPDTGFHYPGGARPASR</sequence>
<evidence type="ECO:0000313" key="2">
    <source>
        <dbReference type="EMBL" id="MCP2314266.1"/>
    </source>
</evidence>
<proteinExistence type="predicted"/>
<protein>
    <submittedName>
        <fullName evidence="2">Tetratricopeptide (TPR) repeat protein</fullName>
    </submittedName>
</protein>
<evidence type="ECO:0000259" key="1">
    <source>
        <dbReference type="Pfam" id="PF12688"/>
    </source>
</evidence>
<dbReference type="InterPro" id="IPR041656">
    <property type="entry name" value="TPR_5"/>
</dbReference>
<feature type="domain" description="Tetratrico peptide repeat group 5" evidence="1">
    <location>
        <begin position="97"/>
        <end position="162"/>
    </location>
</feature>
<dbReference type="Gene3D" id="1.25.40.10">
    <property type="entry name" value="Tetratricopeptide repeat domain"/>
    <property type="match status" value="2"/>
</dbReference>
<gene>
    <name evidence="2" type="ORF">FHR36_007465</name>
</gene>
<dbReference type="InterPro" id="IPR011990">
    <property type="entry name" value="TPR-like_helical_dom_sf"/>
</dbReference>
<organism evidence="2 3">
    <name type="scientific">Kitasatospora paracochleata</name>
    <dbReference type="NCBI Taxonomy" id="58354"/>
    <lineage>
        <taxon>Bacteria</taxon>
        <taxon>Bacillati</taxon>
        <taxon>Actinomycetota</taxon>
        <taxon>Actinomycetes</taxon>
        <taxon>Kitasatosporales</taxon>
        <taxon>Streptomycetaceae</taxon>
        <taxon>Kitasatospora</taxon>
    </lineage>
</organism>
<dbReference type="EMBL" id="JAMZDX010000008">
    <property type="protein sequence ID" value="MCP2314266.1"/>
    <property type="molecule type" value="Genomic_DNA"/>
</dbReference>
<dbReference type="Proteomes" id="UP001206483">
    <property type="component" value="Unassembled WGS sequence"/>
</dbReference>
<dbReference type="RefSeq" id="WP_253804584.1">
    <property type="nucleotide sequence ID" value="NZ_BAAAUB010000114.1"/>
</dbReference>
<accession>A0ABT1JB27</accession>
<evidence type="ECO:0000313" key="3">
    <source>
        <dbReference type="Proteomes" id="UP001206483"/>
    </source>
</evidence>
<dbReference type="Pfam" id="PF12688">
    <property type="entry name" value="TPR_5"/>
    <property type="match status" value="2"/>
</dbReference>
<feature type="domain" description="Tetratrico peptide repeat group 5" evidence="1">
    <location>
        <begin position="186"/>
        <end position="282"/>
    </location>
</feature>
<name>A0ABT1JB27_9ACTN</name>